<gene>
    <name evidence="1" type="ORF">HHL23_09225</name>
</gene>
<name>A0A7Y0AMK6_9FLAO</name>
<dbReference type="EMBL" id="JABBGI010000010">
    <property type="protein sequence ID" value="NML69980.1"/>
    <property type="molecule type" value="Genomic_DNA"/>
</dbReference>
<sequence length="143" mass="16495">MKEKENNKQMLSIPEVNARFMQVLSYYSYSGYKSSQEVEEISQAKISHVKSGRNKPGLDLITALLKKFPEVNARWLIVGEGKMLNTENDHTQSLPSETSDKLILENMRNKGVKDIQDRKILVLTEKVDKFMKELEEFKSSIKN</sequence>
<dbReference type="AlphaFoldDB" id="A0A7Y0AMK6"/>
<protein>
    <recommendedName>
        <fullName evidence="3">HTH cro/C1-type domain-containing protein</fullName>
    </recommendedName>
</protein>
<dbReference type="RefSeq" id="WP_169234521.1">
    <property type="nucleotide sequence ID" value="NZ_JABBGI010000010.1"/>
</dbReference>
<evidence type="ECO:0000313" key="2">
    <source>
        <dbReference type="Proteomes" id="UP000544054"/>
    </source>
</evidence>
<comment type="caution">
    <text evidence="1">The sequence shown here is derived from an EMBL/GenBank/DDBJ whole genome shotgun (WGS) entry which is preliminary data.</text>
</comment>
<evidence type="ECO:0000313" key="1">
    <source>
        <dbReference type="EMBL" id="NML69980.1"/>
    </source>
</evidence>
<accession>A0A7Y0AMK6</accession>
<evidence type="ECO:0008006" key="3">
    <source>
        <dbReference type="Google" id="ProtNLM"/>
    </source>
</evidence>
<organism evidence="1 2">
    <name type="scientific">Chryseobacterium antibioticum</name>
    <dbReference type="NCBI Taxonomy" id="2728847"/>
    <lineage>
        <taxon>Bacteria</taxon>
        <taxon>Pseudomonadati</taxon>
        <taxon>Bacteroidota</taxon>
        <taxon>Flavobacteriia</taxon>
        <taxon>Flavobacteriales</taxon>
        <taxon>Weeksellaceae</taxon>
        <taxon>Chryseobacterium group</taxon>
        <taxon>Chryseobacterium</taxon>
    </lineage>
</organism>
<proteinExistence type="predicted"/>
<keyword evidence="2" id="KW-1185">Reference proteome</keyword>
<dbReference type="Proteomes" id="UP000544054">
    <property type="component" value="Unassembled WGS sequence"/>
</dbReference>
<reference evidence="1 2" key="1">
    <citation type="submission" date="2020-04" db="EMBL/GenBank/DDBJ databases">
        <title>Chryseobacterium sp. RP-3-3 sp. nov., isolated from Jeju soil.</title>
        <authorList>
            <person name="Dahal R.H."/>
        </authorList>
    </citation>
    <scope>NUCLEOTIDE SEQUENCE [LARGE SCALE GENOMIC DNA]</scope>
    <source>
        <strain evidence="1 2">RP-3-3</strain>
    </source>
</reference>